<evidence type="ECO:0000256" key="2">
    <source>
        <dbReference type="ARBA" id="ARBA00022692"/>
    </source>
</evidence>
<evidence type="ECO:0000256" key="4">
    <source>
        <dbReference type="ARBA" id="ARBA00023136"/>
    </source>
</evidence>
<feature type="transmembrane region" description="Helical" evidence="5">
    <location>
        <begin position="472"/>
        <end position="488"/>
    </location>
</feature>
<dbReference type="GO" id="GO:0016020">
    <property type="term" value="C:membrane"/>
    <property type="evidence" value="ECO:0007669"/>
    <property type="project" value="UniProtKB-SubCell"/>
</dbReference>
<keyword evidence="7" id="KW-1185">Reference proteome</keyword>
<dbReference type="InterPro" id="IPR050598">
    <property type="entry name" value="AminoAcid_Transporter"/>
</dbReference>
<feature type="transmembrane region" description="Helical" evidence="5">
    <location>
        <begin position="47"/>
        <end position="73"/>
    </location>
</feature>
<feature type="transmembrane region" description="Helical" evidence="5">
    <location>
        <begin position="312"/>
        <end position="335"/>
    </location>
</feature>
<name>A0A841H781_9BACT</name>
<proteinExistence type="predicted"/>
<evidence type="ECO:0000313" key="6">
    <source>
        <dbReference type="EMBL" id="MBB6073549.1"/>
    </source>
</evidence>
<protein>
    <submittedName>
        <fullName evidence="6">APA family basic amino acid/polyamine antiporter</fullName>
    </submittedName>
</protein>
<dbReference type="Proteomes" id="UP000582837">
    <property type="component" value="Unassembled WGS sequence"/>
</dbReference>
<dbReference type="PANTHER" id="PTHR11785">
    <property type="entry name" value="AMINO ACID TRANSPORTER"/>
    <property type="match status" value="1"/>
</dbReference>
<feature type="transmembrane region" description="Helical" evidence="5">
    <location>
        <begin position="450"/>
        <end position="466"/>
    </location>
</feature>
<organism evidence="6 7">
    <name type="scientific">Longimicrobium terrae</name>
    <dbReference type="NCBI Taxonomy" id="1639882"/>
    <lineage>
        <taxon>Bacteria</taxon>
        <taxon>Pseudomonadati</taxon>
        <taxon>Gemmatimonadota</taxon>
        <taxon>Longimicrobiia</taxon>
        <taxon>Longimicrobiales</taxon>
        <taxon>Longimicrobiaceae</taxon>
        <taxon>Longimicrobium</taxon>
    </lineage>
</organism>
<dbReference type="AlphaFoldDB" id="A0A841H781"/>
<keyword evidence="4 5" id="KW-0472">Membrane</keyword>
<keyword evidence="3 5" id="KW-1133">Transmembrane helix</keyword>
<dbReference type="Gene3D" id="1.20.1740.10">
    <property type="entry name" value="Amino acid/polyamine transporter I"/>
    <property type="match status" value="1"/>
</dbReference>
<feature type="transmembrane region" description="Helical" evidence="5">
    <location>
        <begin position="183"/>
        <end position="203"/>
    </location>
</feature>
<reference evidence="6 7" key="1">
    <citation type="submission" date="2020-08" db="EMBL/GenBank/DDBJ databases">
        <title>Genomic Encyclopedia of Type Strains, Phase IV (KMG-IV): sequencing the most valuable type-strain genomes for metagenomic binning, comparative biology and taxonomic classification.</title>
        <authorList>
            <person name="Goeker M."/>
        </authorList>
    </citation>
    <scope>NUCLEOTIDE SEQUENCE [LARGE SCALE GENOMIC DNA]</scope>
    <source>
        <strain evidence="6 7">DSM 29007</strain>
    </source>
</reference>
<feature type="transmembrane region" description="Helical" evidence="5">
    <location>
        <begin position="141"/>
        <end position="162"/>
    </location>
</feature>
<feature type="transmembrane region" description="Helical" evidence="5">
    <location>
        <begin position="223"/>
        <end position="242"/>
    </location>
</feature>
<feature type="transmembrane region" description="Helical" evidence="5">
    <location>
        <begin position="271"/>
        <end position="292"/>
    </location>
</feature>
<dbReference type="GO" id="GO:0015179">
    <property type="term" value="F:L-amino acid transmembrane transporter activity"/>
    <property type="evidence" value="ECO:0007669"/>
    <property type="project" value="TreeGrafter"/>
</dbReference>
<gene>
    <name evidence="6" type="ORF">HNQ61_005220</name>
</gene>
<evidence type="ECO:0000256" key="5">
    <source>
        <dbReference type="SAM" id="Phobius"/>
    </source>
</evidence>
<evidence type="ECO:0000256" key="3">
    <source>
        <dbReference type="ARBA" id="ARBA00022989"/>
    </source>
</evidence>
<evidence type="ECO:0000256" key="1">
    <source>
        <dbReference type="ARBA" id="ARBA00004141"/>
    </source>
</evidence>
<dbReference type="InterPro" id="IPR002293">
    <property type="entry name" value="AA/rel_permease1"/>
</dbReference>
<feature type="transmembrane region" description="Helical" evidence="5">
    <location>
        <begin position="368"/>
        <end position="387"/>
    </location>
</feature>
<comment type="caution">
    <text evidence="6">The sequence shown here is derived from an EMBL/GenBank/DDBJ whole genome shotgun (WGS) entry which is preliminary data.</text>
</comment>
<feature type="transmembrane region" description="Helical" evidence="5">
    <location>
        <begin position="12"/>
        <end position="35"/>
    </location>
</feature>
<keyword evidence="2 5" id="KW-0812">Transmembrane</keyword>
<dbReference type="PANTHER" id="PTHR11785:SF512">
    <property type="entry name" value="SOBREMESA, ISOFORM B"/>
    <property type="match status" value="1"/>
</dbReference>
<dbReference type="RefSeq" id="WP_170034238.1">
    <property type="nucleotide sequence ID" value="NZ_JABDTL010000001.1"/>
</dbReference>
<evidence type="ECO:0000313" key="7">
    <source>
        <dbReference type="Proteomes" id="UP000582837"/>
    </source>
</evidence>
<sequence length="506" mass="53288">MPDNLETRLDRGLGPMDATLLVIGSMIGSGIFITSAESTRLVGSPGWLLAAWALAGLMTITGALSCAELAAMWPRAGGQYVFLREAYGPMTGFLFGWGMWVVIQTGTIAAVAVAFASFLGVMVPGVSGTAYLIDPIIFGRYAVSLSTQQAVAAGMILLLTAVNMRGLQAGRWIQNTFTVAKTGALLGLVVLGLLAGWNARGAAFTSSWWNPWANGWTPENVQPGLGVAGGLALVLLLGRAMVGPLFAQSAWNNVTFTAGEVRDPGRTLPRALLIGCGVVVVLYLLANVAYVVTLPLDGIRDAPQKRVAVAAVQQILGPAGALAMAVAILVSTFGCNNGLILAGARVQYAMANDGLFFRAAARLNRHRVPGAALLAQGVWAALLTLPRTVTTDAATGAPVFGNVYTQLLEYIISADLVFYGLMVGAVILVRRRRPELARPYRTFGYPLTPLVYLVLAAVLVADLAWLAPETSGMGYLLVLTGVPVYLVWRRRPAPSPALADTARPAV</sequence>
<dbReference type="Pfam" id="PF13520">
    <property type="entry name" value="AA_permease_2"/>
    <property type="match status" value="1"/>
</dbReference>
<accession>A0A841H781</accession>
<feature type="transmembrane region" description="Helical" evidence="5">
    <location>
        <begin position="407"/>
        <end position="429"/>
    </location>
</feature>
<dbReference type="EMBL" id="JACHIA010000026">
    <property type="protein sequence ID" value="MBB6073549.1"/>
    <property type="molecule type" value="Genomic_DNA"/>
</dbReference>
<dbReference type="PIRSF" id="PIRSF006060">
    <property type="entry name" value="AA_transporter"/>
    <property type="match status" value="1"/>
</dbReference>
<feature type="transmembrane region" description="Helical" evidence="5">
    <location>
        <begin position="94"/>
        <end position="121"/>
    </location>
</feature>
<comment type="subcellular location">
    <subcellularLocation>
        <location evidence="1">Membrane</location>
        <topology evidence="1">Multi-pass membrane protein</topology>
    </subcellularLocation>
</comment>